<dbReference type="InterPro" id="IPR003673">
    <property type="entry name" value="CoA-Trfase_fam_III"/>
</dbReference>
<evidence type="ECO:0008006" key="4">
    <source>
        <dbReference type="Google" id="ProtNLM"/>
    </source>
</evidence>
<dbReference type="SUPFAM" id="SSF89796">
    <property type="entry name" value="CoA-transferase family III (CaiB/BaiF)"/>
    <property type="match status" value="2"/>
</dbReference>
<sequence>MPSFQSNQDAAVYSVPRETRKILCEEILQNHFQKDLPQEILDAAAHIKFIGSHNPSIPINWRLAESIASLKGFEGAMLSVLLKRKYGVDYPNMVIDTDQAQLFFMSAFIAIIDPDGKAIETSFKLTTDAEKAKEFDKLFPSWDVNKTHRDTYRSCATNIYETKDKRWFHLHASLNADLTLDSIGFPRWRPDLQGRPREDILELYTDRMKEIESQDMEHRASELYGQAGTTCWSTEEYLASEHGRANSKVGLYEIHEHINPTQVPCWWPPSPKTSAKRPLAGLKVVDLTRVIAGPAITRSLAEMGASVMRVVAPHVADLSVVHPDLNWGKWNCFLDLRKEGDREKLRGLISDTDVVVSGYRPGVLDKWGFSHDDILNITKGRKRGLIYARENCYGWYGPWSHRIGWQQISDANCGVSLGFGRAMGLDEAVTPVFPNSDYCTGVCGSVGILDALMRRAEHGGSYTVETALNYYSQWLVKSVGDYPKSVWENVWSVNGRKVFRHFQTMSNLIPAYVDMLKTNSADCVFRADNFHCLHSKHLGVDIRCPKPVLQFPAKDVDLRYNVGTRTNGVDQPKWPDDLSVETVA</sequence>
<dbReference type="GO" id="GO:0003824">
    <property type="term" value="F:catalytic activity"/>
    <property type="evidence" value="ECO:0007669"/>
    <property type="project" value="InterPro"/>
</dbReference>
<dbReference type="STRING" id="656916.A0A2G7FGZ9"/>
<keyword evidence="3" id="KW-1185">Reference proteome</keyword>
<proteinExistence type="inferred from homology"/>
<dbReference type="EMBL" id="NEXV01000646">
    <property type="protein sequence ID" value="PIG79886.1"/>
    <property type="molecule type" value="Genomic_DNA"/>
</dbReference>
<evidence type="ECO:0000256" key="1">
    <source>
        <dbReference type="ARBA" id="ARBA00008383"/>
    </source>
</evidence>
<dbReference type="PANTHER" id="PTHR48229:SF2">
    <property type="entry name" value="CAIB_BAIF FAMILY PROTEIN"/>
    <property type="match status" value="1"/>
</dbReference>
<reference evidence="2 3" key="1">
    <citation type="submission" date="2017-05" db="EMBL/GenBank/DDBJ databases">
        <title>Genome sequence for an aflatoxigenic pathogen of Argentinian peanut, Aspergillus arachidicola.</title>
        <authorList>
            <person name="Moore G."/>
            <person name="Beltz S.B."/>
            <person name="Mack B.M."/>
        </authorList>
    </citation>
    <scope>NUCLEOTIDE SEQUENCE [LARGE SCALE GENOMIC DNA]</scope>
    <source>
        <strain evidence="2 3">CBS 117610</strain>
    </source>
</reference>
<name>A0A2G7FGZ9_9EURO</name>
<dbReference type="Gene3D" id="3.40.50.10540">
    <property type="entry name" value="Crotonobetainyl-coa:carnitine coa-transferase, domain 1"/>
    <property type="match status" value="1"/>
</dbReference>
<accession>A0A2G7FGZ9</accession>
<evidence type="ECO:0000313" key="3">
    <source>
        <dbReference type="Proteomes" id="UP000231358"/>
    </source>
</evidence>
<organism evidence="2 3">
    <name type="scientific">Aspergillus arachidicola</name>
    <dbReference type="NCBI Taxonomy" id="656916"/>
    <lineage>
        <taxon>Eukaryota</taxon>
        <taxon>Fungi</taxon>
        <taxon>Dikarya</taxon>
        <taxon>Ascomycota</taxon>
        <taxon>Pezizomycotina</taxon>
        <taxon>Eurotiomycetes</taxon>
        <taxon>Eurotiomycetidae</taxon>
        <taxon>Eurotiales</taxon>
        <taxon>Aspergillaceae</taxon>
        <taxon>Aspergillus</taxon>
        <taxon>Aspergillus subgen. Circumdati</taxon>
    </lineage>
</organism>
<gene>
    <name evidence="2" type="ORF">AARAC_010460</name>
</gene>
<dbReference type="AlphaFoldDB" id="A0A2G7FGZ9"/>
<comment type="caution">
    <text evidence="2">The sequence shown here is derived from an EMBL/GenBank/DDBJ whole genome shotgun (WGS) entry which is preliminary data.</text>
</comment>
<dbReference type="Proteomes" id="UP000231358">
    <property type="component" value="Unassembled WGS sequence"/>
</dbReference>
<evidence type="ECO:0000313" key="2">
    <source>
        <dbReference type="EMBL" id="PIG79886.1"/>
    </source>
</evidence>
<dbReference type="InterPro" id="IPR023606">
    <property type="entry name" value="CoA-Trfase_III_dom_1_sf"/>
</dbReference>
<dbReference type="InterPro" id="IPR052985">
    <property type="entry name" value="CoA-trans_III_biosynth/detox"/>
</dbReference>
<comment type="similarity">
    <text evidence="1">Belongs to the CoA-transferase III family.</text>
</comment>
<dbReference type="PANTHER" id="PTHR48229">
    <property type="entry name" value="CAIB/BAIF FAMILY ENZYME (AFU_ORTHOLOGUE AFUA_1G05360)-RELATED"/>
    <property type="match status" value="1"/>
</dbReference>
<dbReference type="Pfam" id="PF02515">
    <property type="entry name" value="CoA_transf_3"/>
    <property type="match status" value="1"/>
</dbReference>
<protein>
    <recommendedName>
        <fullName evidence="4">Alpha methylacyl-CoA racemase</fullName>
    </recommendedName>
</protein>